<comment type="caution">
    <text evidence="10">The sequence shown here is derived from an EMBL/GenBank/DDBJ whole genome shotgun (WGS) entry which is preliminary data.</text>
</comment>
<keyword evidence="6 8" id="KW-1133">Transmembrane helix</keyword>
<feature type="domain" description="ABC transmembrane type-1" evidence="9">
    <location>
        <begin position="64"/>
        <end position="266"/>
    </location>
</feature>
<keyword evidence="2 8" id="KW-0813">Transport</keyword>
<feature type="transmembrane region" description="Helical" evidence="8">
    <location>
        <begin position="21"/>
        <end position="43"/>
    </location>
</feature>
<feature type="transmembrane region" description="Helical" evidence="8">
    <location>
        <begin position="63"/>
        <end position="87"/>
    </location>
</feature>
<dbReference type="Proteomes" id="UP001501035">
    <property type="component" value="Unassembled WGS sequence"/>
</dbReference>
<evidence type="ECO:0000256" key="3">
    <source>
        <dbReference type="ARBA" id="ARBA00022475"/>
    </source>
</evidence>
<feature type="transmembrane region" description="Helical" evidence="8">
    <location>
        <begin position="346"/>
        <end position="372"/>
    </location>
</feature>
<evidence type="ECO:0000259" key="9">
    <source>
        <dbReference type="PROSITE" id="PS50928"/>
    </source>
</evidence>
<gene>
    <name evidence="10" type="ORF">GCM10010528_26690</name>
</gene>
<protein>
    <submittedName>
        <fullName evidence="10">Iron ABC transporter permease</fullName>
    </submittedName>
</protein>
<feature type="transmembrane region" description="Helical" evidence="8">
    <location>
        <begin position="248"/>
        <end position="270"/>
    </location>
</feature>
<evidence type="ECO:0000256" key="5">
    <source>
        <dbReference type="ARBA" id="ARBA00022692"/>
    </source>
</evidence>
<feature type="transmembrane region" description="Helical" evidence="8">
    <location>
        <begin position="143"/>
        <end position="164"/>
    </location>
</feature>
<dbReference type="Gene3D" id="1.10.3720.10">
    <property type="entry name" value="MetI-like"/>
    <property type="match status" value="2"/>
</dbReference>
<name>A0ABP6LMR8_9ACTN</name>
<dbReference type="InterPro" id="IPR000515">
    <property type="entry name" value="MetI-like"/>
</dbReference>
<evidence type="ECO:0000256" key="8">
    <source>
        <dbReference type="RuleBase" id="RU363032"/>
    </source>
</evidence>
<feature type="transmembrane region" description="Helical" evidence="8">
    <location>
        <begin position="473"/>
        <end position="496"/>
    </location>
</feature>
<organism evidence="10 11">
    <name type="scientific">Gordonia defluvii</name>
    <dbReference type="NCBI Taxonomy" id="283718"/>
    <lineage>
        <taxon>Bacteria</taxon>
        <taxon>Bacillati</taxon>
        <taxon>Actinomycetota</taxon>
        <taxon>Actinomycetes</taxon>
        <taxon>Mycobacteriales</taxon>
        <taxon>Gordoniaceae</taxon>
        <taxon>Gordonia</taxon>
    </lineage>
</organism>
<keyword evidence="5 8" id="KW-0812">Transmembrane</keyword>
<accession>A0ABP6LMR8</accession>
<evidence type="ECO:0000256" key="2">
    <source>
        <dbReference type="ARBA" id="ARBA00022448"/>
    </source>
</evidence>
<evidence type="ECO:0000256" key="7">
    <source>
        <dbReference type="ARBA" id="ARBA00023136"/>
    </source>
</evidence>
<evidence type="ECO:0000256" key="1">
    <source>
        <dbReference type="ARBA" id="ARBA00004429"/>
    </source>
</evidence>
<dbReference type="InterPro" id="IPR035906">
    <property type="entry name" value="MetI-like_sf"/>
</dbReference>
<dbReference type="Pfam" id="PF00528">
    <property type="entry name" value="BPD_transp_1"/>
    <property type="match status" value="1"/>
</dbReference>
<feature type="transmembrane region" description="Helical" evidence="8">
    <location>
        <begin position="198"/>
        <end position="220"/>
    </location>
</feature>
<evidence type="ECO:0000313" key="11">
    <source>
        <dbReference type="Proteomes" id="UP001501035"/>
    </source>
</evidence>
<dbReference type="CDD" id="cd06261">
    <property type="entry name" value="TM_PBP2"/>
    <property type="match status" value="2"/>
</dbReference>
<dbReference type="EMBL" id="BAAAVS010000056">
    <property type="protein sequence ID" value="GAA3046149.1"/>
    <property type="molecule type" value="Genomic_DNA"/>
</dbReference>
<dbReference type="PANTHER" id="PTHR43357">
    <property type="entry name" value="INNER MEMBRANE ABC TRANSPORTER PERMEASE PROTEIN YDCV"/>
    <property type="match status" value="1"/>
</dbReference>
<feature type="transmembrane region" description="Helical" evidence="8">
    <location>
        <begin position="291"/>
        <end position="315"/>
    </location>
</feature>
<reference evidence="11" key="1">
    <citation type="journal article" date="2019" name="Int. J. Syst. Evol. Microbiol.">
        <title>The Global Catalogue of Microorganisms (GCM) 10K type strain sequencing project: providing services to taxonomists for standard genome sequencing and annotation.</title>
        <authorList>
            <consortium name="The Broad Institute Genomics Platform"/>
            <consortium name="The Broad Institute Genome Sequencing Center for Infectious Disease"/>
            <person name="Wu L."/>
            <person name="Ma J."/>
        </authorList>
    </citation>
    <scope>NUCLEOTIDE SEQUENCE [LARGE SCALE GENOMIC DNA]</scope>
    <source>
        <strain evidence="11">JCM 14234</strain>
    </source>
</reference>
<feature type="transmembrane region" description="Helical" evidence="8">
    <location>
        <begin position="99"/>
        <end position="123"/>
    </location>
</feature>
<keyword evidence="3" id="KW-1003">Cell membrane</keyword>
<feature type="transmembrane region" description="Helical" evidence="8">
    <location>
        <begin position="384"/>
        <end position="404"/>
    </location>
</feature>
<evidence type="ECO:0000256" key="6">
    <source>
        <dbReference type="ARBA" id="ARBA00022989"/>
    </source>
</evidence>
<comment type="subcellular location">
    <subcellularLocation>
        <location evidence="1">Cell inner membrane</location>
        <topology evidence="1">Multi-pass membrane protein</topology>
    </subcellularLocation>
    <subcellularLocation>
        <location evidence="8">Cell membrane</location>
        <topology evidence="8">Multi-pass membrane protein</topology>
    </subcellularLocation>
</comment>
<keyword evidence="4" id="KW-0997">Cell inner membrane</keyword>
<dbReference type="PROSITE" id="PS50928">
    <property type="entry name" value="ABC_TM1"/>
    <property type="match status" value="2"/>
</dbReference>
<evidence type="ECO:0000256" key="4">
    <source>
        <dbReference type="ARBA" id="ARBA00022519"/>
    </source>
</evidence>
<proteinExistence type="inferred from homology"/>
<dbReference type="PANTHER" id="PTHR43357:SF4">
    <property type="entry name" value="INNER MEMBRANE ABC TRANSPORTER PERMEASE PROTEIN YDCV"/>
    <property type="match status" value="1"/>
</dbReference>
<evidence type="ECO:0000313" key="10">
    <source>
        <dbReference type="EMBL" id="GAA3046149.1"/>
    </source>
</evidence>
<feature type="transmembrane region" description="Helical" evidence="8">
    <location>
        <begin position="416"/>
        <end position="436"/>
    </location>
</feature>
<comment type="similarity">
    <text evidence="8">Belongs to the binding-protein-dependent transport system permease family.</text>
</comment>
<sequence>MSRRRVGDTRSPRAGTVLLGVIGLAFLVIFFGWPLLALVGRAVAVNDGAGIVELWRRADAGPLLAFTLAQAAASTVLTFVVAAPITWLVARVRFTGSRLLLVMVTLPFVLPSVVVGMAFRAVFTGPLAFLPASLGGALDDAGPSLVPVLCAHVFLNTAVVVRVVGAAWSGLDPRLAQAAQVSGAAPLRAFTTVTLPRLLPAIAAAAALVFLFCTTSYGVIMVLGNGQLRTVETAIYTEGVGYFRLPEAAALSVLQIIVVAVTLAAARVLSRRATGDRPSDEQPPAPRGPTRAAMALTVAWAALWLALPLAVLALWSVRPAGPGSWTLAGYRALGREVNGITPLESAVVSLTTAVAAAALAVALGLTTAVVVTRLRGPLREVGEIIAAIPLGVSAVTLGFGYTLVLAHWPARLANSWLVIAGVQALVVMPLVIRVAVPALERVPTGLTAAAASLGARPIRVFGTVDLPIVGRSLAAAAGFAFVMSLGEFGATSFLARVDTTTLPVMIGTALNRPGEASLATAMACSVVLVVVTAIAVAIVEAIRPNAGSLL</sequence>
<keyword evidence="11" id="KW-1185">Reference proteome</keyword>
<dbReference type="SUPFAM" id="SSF161098">
    <property type="entry name" value="MetI-like"/>
    <property type="match status" value="2"/>
</dbReference>
<feature type="transmembrane region" description="Helical" evidence="8">
    <location>
        <begin position="516"/>
        <end position="539"/>
    </location>
</feature>
<feature type="domain" description="ABC transmembrane type-1" evidence="9">
    <location>
        <begin position="346"/>
        <end position="539"/>
    </location>
</feature>
<keyword evidence="7 8" id="KW-0472">Membrane</keyword>